<dbReference type="InterPro" id="IPR003660">
    <property type="entry name" value="HAMP_dom"/>
</dbReference>
<feature type="transmembrane region" description="Helical" evidence="9">
    <location>
        <begin position="12"/>
        <end position="30"/>
    </location>
</feature>
<dbReference type="OrthoDB" id="9781845at2"/>
<evidence type="ECO:0000256" key="1">
    <source>
        <dbReference type="ARBA" id="ARBA00004429"/>
    </source>
</evidence>
<dbReference type="PROSITE" id="PS50111">
    <property type="entry name" value="CHEMOTAXIS_TRANSDUC_2"/>
    <property type="match status" value="1"/>
</dbReference>
<evidence type="ECO:0000259" key="12">
    <source>
        <dbReference type="PROSITE" id="PS50885"/>
    </source>
</evidence>
<keyword evidence="14" id="KW-1185">Reference proteome</keyword>
<dbReference type="InterPro" id="IPR024478">
    <property type="entry name" value="HlyB_4HB_MCP"/>
</dbReference>
<dbReference type="AlphaFoldDB" id="A0A1H3CJ79"/>
<keyword evidence="3 9" id="KW-0812">Transmembrane</keyword>
<dbReference type="Proteomes" id="UP000198672">
    <property type="component" value="Unassembled WGS sequence"/>
</dbReference>
<dbReference type="SUPFAM" id="SSF58104">
    <property type="entry name" value="Methyl-accepting chemotaxis protein (MCP) signaling domain"/>
    <property type="match status" value="1"/>
</dbReference>
<dbReference type="Pfam" id="PF00015">
    <property type="entry name" value="MCPsignal"/>
    <property type="match status" value="1"/>
</dbReference>
<dbReference type="InterPro" id="IPR004090">
    <property type="entry name" value="Chemotax_Me-accpt_rcpt"/>
</dbReference>
<dbReference type="STRING" id="61595.SAMN05421644_10619"/>
<proteinExistence type="inferred from homology"/>
<dbReference type="PROSITE" id="PS50885">
    <property type="entry name" value="HAMP"/>
    <property type="match status" value="1"/>
</dbReference>
<evidence type="ECO:0000256" key="8">
    <source>
        <dbReference type="PROSITE-ProRule" id="PRU00284"/>
    </source>
</evidence>
<feature type="domain" description="HAMP" evidence="12">
    <location>
        <begin position="238"/>
        <end position="281"/>
    </location>
</feature>
<evidence type="ECO:0000313" key="13">
    <source>
        <dbReference type="EMBL" id="SDX53654.1"/>
    </source>
</evidence>
<keyword evidence="2" id="KW-0997">Cell inner membrane</keyword>
<gene>
    <name evidence="13" type="ORF">SAMN05421644_10619</name>
</gene>
<accession>A0A1H3CJ79</accession>
<evidence type="ECO:0000256" key="4">
    <source>
        <dbReference type="ARBA" id="ARBA00022989"/>
    </source>
</evidence>
<evidence type="ECO:0000256" key="3">
    <source>
        <dbReference type="ARBA" id="ARBA00022692"/>
    </source>
</evidence>
<keyword evidence="6 8" id="KW-0807">Transducer</keyword>
<comment type="similarity">
    <text evidence="7">Belongs to the methyl-accepting chemotaxis (MCP) protein family.</text>
</comment>
<dbReference type="SMART" id="SM00283">
    <property type="entry name" value="MA"/>
    <property type="match status" value="1"/>
</dbReference>
<feature type="domain" description="T-SNARE coiled-coil homology" evidence="11">
    <location>
        <begin position="473"/>
        <end position="535"/>
    </location>
</feature>
<reference evidence="14" key="1">
    <citation type="submission" date="2016-10" db="EMBL/GenBank/DDBJ databases">
        <authorList>
            <person name="Varghese N."/>
            <person name="Submissions S."/>
        </authorList>
    </citation>
    <scope>NUCLEOTIDE SEQUENCE [LARGE SCALE GENOMIC DNA]</scope>
    <source>
        <strain evidence="14">DSM 173</strain>
    </source>
</reference>
<keyword evidence="2" id="KW-1003">Cell membrane</keyword>
<dbReference type="EMBL" id="FNOW01000006">
    <property type="protein sequence ID" value="SDX53654.1"/>
    <property type="molecule type" value="Genomic_DNA"/>
</dbReference>
<dbReference type="PRINTS" id="PR00260">
    <property type="entry name" value="CHEMTRNSDUCR"/>
</dbReference>
<evidence type="ECO:0000256" key="9">
    <source>
        <dbReference type="SAM" id="Phobius"/>
    </source>
</evidence>
<dbReference type="GO" id="GO:0004888">
    <property type="term" value="F:transmembrane signaling receptor activity"/>
    <property type="evidence" value="ECO:0007669"/>
    <property type="project" value="InterPro"/>
</dbReference>
<dbReference type="GO" id="GO:0005886">
    <property type="term" value="C:plasma membrane"/>
    <property type="evidence" value="ECO:0007669"/>
    <property type="project" value="UniProtKB-SubCell"/>
</dbReference>
<feature type="domain" description="Methyl-accepting transducer" evidence="10">
    <location>
        <begin position="286"/>
        <end position="522"/>
    </location>
</feature>
<feature type="transmembrane region" description="Helical" evidence="9">
    <location>
        <begin position="203"/>
        <end position="223"/>
    </location>
</feature>
<dbReference type="CDD" id="cd11386">
    <property type="entry name" value="MCP_signal"/>
    <property type="match status" value="1"/>
</dbReference>
<dbReference type="InterPro" id="IPR004089">
    <property type="entry name" value="MCPsignal_dom"/>
</dbReference>
<sequence length="558" mass="60530">MLNNTRLSVKLAASFLIMAVILLILGLLGIRGELSMRNHLLSMSQESLPAVMQLNRLNYERVQIRSQTYEIKGLIQWTPRTRELLEQIQRQRIASWTVMDAALKQLQQLPQSVDEQAVFSVLQSDYTTWRQHYTELERLTRAMIDATSQESYFDALAQFSQRVDEIFLLSDRVAVLIESLVALKNRSSTDTLLAAQSESHLMILLYGTGIVLGMIMAVVLGWLTTHDTLRQIGGEPARVVAIVNQLAEGDLATTIHVRAGDETSLLAAMARMVEQLRRVLRDVATASSQVAAAAVELSANSEQTRQQVHLEQAETDQVATAMNQMTATVEEVARHAAAAARAAQDTDRETEAGGHVVAQTISAINLLAQEVESAGEVIARLSDDSSEIGAVLDVIRGVAEQTNLLALNAAIEAARAGEQGRGFAVVAAEVRTLASRTQSSIQDIQEKIERVQKGSAGAVAVMTKGQDMARESVVQAQRAGESLQAISAAIASINDMNRQIASAAEEQTAVAEEINRNIHTISTTVDQTAAGSAHIASASEELARLASLLQARVAQFRL</sequence>
<protein>
    <submittedName>
        <fullName evidence="13">Methyl-accepting chemotaxis protein</fullName>
    </submittedName>
</protein>
<dbReference type="GO" id="GO:0006935">
    <property type="term" value="P:chemotaxis"/>
    <property type="evidence" value="ECO:0007669"/>
    <property type="project" value="InterPro"/>
</dbReference>
<dbReference type="Gene3D" id="1.10.287.950">
    <property type="entry name" value="Methyl-accepting chemotaxis protein"/>
    <property type="match status" value="1"/>
</dbReference>
<evidence type="ECO:0000256" key="6">
    <source>
        <dbReference type="ARBA" id="ARBA00023224"/>
    </source>
</evidence>
<evidence type="ECO:0000259" key="10">
    <source>
        <dbReference type="PROSITE" id="PS50111"/>
    </source>
</evidence>
<evidence type="ECO:0000256" key="2">
    <source>
        <dbReference type="ARBA" id="ARBA00022519"/>
    </source>
</evidence>
<dbReference type="Pfam" id="PF12729">
    <property type="entry name" value="4HB_MCP_1"/>
    <property type="match status" value="1"/>
</dbReference>
<evidence type="ECO:0000313" key="14">
    <source>
        <dbReference type="Proteomes" id="UP000198672"/>
    </source>
</evidence>
<dbReference type="FunFam" id="1.10.287.950:FF:000001">
    <property type="entry name" value="Methyl-accepting chemotaxis sensory transducer"/>
    <property type="match status" value="1"/>
</dbReference>
<dbReference type="RefSeq" id="WP_091332259.1">
    <property type="nucleotide sequence ID" value="NZ_FNOW01000006.1"/>
</dbReference>
<dbReference type="GO" id="GO:0007165">
    <property type="term" value="P:signal transduction"/>
    <property type="evidence" value="ECO:0007669"/>
    <property type="project" value="UniProtKB-KW"/>
</dbReference>
<organism evidence="13 14">
    <name type="scientific">Allochromatium warmingii</name>
    <name type="common">Chromatium warmingii</name>
    <dbReference type="NCBI Taxonomy" id="61595"/>
    <lineage>
        <taxon>Bacteria</taxon>
        <taxon>Pseudomonadati</taxon>
        <taxon>Pseudomonadota</taxon>
        <taxon>Gammaproteobacteria</taxon>
        <taxon>Chromatiales</taxon>
        <taxon>Chromatiaceae</taxon>
        <taxon>Allochromatium</taxon>
    </lineage>
</organism>
<name>A0A1H3CJ79_ALLWA</name>
<dbReference type="InterPro" id="IPR000727">
    <property type="entry name" value="T_SNARE_dom"/>
</dbReference>
<evidence type="ECO:0000256" key="7">
    <source>
        <dbReference type="ARBA" id="ARBA00029447"/>
    </source>
</evidence>
<keyword evidence="4 9" id="KW-1133">Transmembrane helix</keyword>
<dbReference type="PROSITE" id="PS50192">
    <property type="entry name" value="T_SNARE"/>
    <property type="match status" value="1"/>
</dbReference>
<dbReference type="PANTHER" id="PTHR32089:SF119">
    <property type="entry name" value="METHYL-ACCEPTING CHEMOTAXIS PROTEIN CTPL"/>
    <property type="match status" value="1"/>
</dbReference>
<comment type="subcellular location">
    <subcellularLocation>
        <location evidence="1">Cell inner membrane</location>
        <topology evidence="1">Multi-pass membrane protein</topology>
    </subcellularLocation>
</comment>
<keyword evidence="5 9" id="KW-0472">Membrane</keyword>
<evidence type="ECO:0000259" key="11">
    <source>
        <dbReference type="PROSITE" id="PS50192"/>
    </source>
</evidence>
<dbReference type="PANTHER" id="PTHR32089">
    <property type="entry name" value="METHYL-ACCEPTING CHEMOTAXIS PROTEIN MCPB"/>
    <property type="match status" value="1"/>
</dbReference>
<evidence type="ECO:0000256" key="5">
    <source>
        <dbReference type="ARBA" id="ARBA00023136"/>
    </source>
</evidence>